<evidence type="ECO:0000256" key="1">
    <source>
        <dbReference type="SAM" id="MobiDB-lite"/>
    </source>
</evidence>
<dbReference type="OrthoDB" id="7793240at2"/>
<name>A0A0R3MSY9_9BRAD</name>
<dbReference type="PANTHER" id="PTHR34599:SF1">
    <property type="entry name" value="PHOSPHATIDIC ACID PHOSPHATASE TYPE 2_HALOPEROXIDASE DOMAIN-CONTAINING PROTEIN"/>
    <property type="match status" value="1"/>
</dbReference>
<reference evidence="2 3" key="1">
    <citation type="submission" date="2014-03" db="EMBL/GenBank/DDBJ databases">
        <title>Bradyrhizobium valentinum sp. nov., isolated from effective nodules of Lupinus mariae-josephae, a lupine endemic of basic-lime soils in Eastern Spain.</title>
        <authorList>
            <person name="Duran D."/>
            <person name="Rey L."/>
            <person name="Navarro A."/>
            <person name="Busquets A."/>
            <person name="Imperial J."/>
            <person name="Ruiz-Argueso T."/>
        </authorList>
    </citation>
    <scope>NUCLEOTIDE SEQUENCE [LARGE SCALE GENOMIC DNA]</scope>
    <source>
        <strain evidence="2 3">CCBAU 23086</strain>
    </source>
</reference>
<protein>
    <submittedName>
        <fullName evidence="2">Twin-arginine translocation pathway signal protein</fullName>
    </submittedName>
</protein>
<feature type="region of interest" description="Disordered" evidence="1">
    <location>
        <begin position="96"/>
        <end position="123"/>
    </location>
</feature>
<dbReference type="InterPro" id="IPR006311">
    <property type="entry name" value="TAT_signal"/>
</dbReference>
<dbReference type="PANTHER" id="PTHR34599">
    <property type="entry name" value="PEROXIDASE-RELATED"/>
    <property type="match status" value="1"/>
</dbReference>
<dbReference type="RefSeq" id="WP_057859088.1">
    <property type="nucleotide sequence ID" value="NZ_LLYB01000070.1"/>
</dbReference>
<dbReference type="InterPro" id="IPR016119">
    <property type="entry name" value="Br/Cl_peroxidase_C"/>
</dbReference>
<evidence type="ECO:0000313" key="2">
    <source>
        <dbReference type="EMBL" id="KRR23193.1"/>
    </source>
</evidence>
<dbReference type="AlphaFoldDB" id="A0A0R3MSY9"/>
<dbReference type="InterPro" id="IPR019546">
    <property type="entry name" value="TAT_signal_bac_arc"/>
</dbReference>
<dbReference type="PROSITE" id="PS51318">
    <property type="entry name" value="TAT"/>
    <property type="match status" value="1"/>
</dbReference>
<dbReference type="NCBIfam" id="TIGR01409">
    <property type="entry name" value="TAT_signal_seq"/>
    <property type="match status" value="1"/>
</dbReference>
<sequence>MADHGPTISTESDTESNLASPALRTSAVTRRTLLGGAGIAVGAAVLTSPPGVPGVAPAAAQTVGVGVSTEARPLDAAFKRRAFEVRAACASTNEKIAIPPHPANGDEARYTNKIGSDSRGLPHDKRGEVEQAAWQALYAACESADPADFEKIPLGGARKLVNPIGTQAVSLSGINPTQIAIPPAPALASAERGGEAVEVYWQSLLRDVPLTELRDDTTNRDVLAATEEINKLADFRGPKSGGRVTPGTLFRANALYFDPTDPKGRSVTPPGVLDGPLISQFLLRDVPYASQWISAQIRTALPTSEFLTDYEEWLATQNGAAPKRRIQFDATPRYIATGRDLAEYIHAGPALGWAAALILATPGGGADPRYTGMYPPTEPASYPSNPYRKSKTQMPAGGTFGLPYVQALLATGISNSVRAAYWQKYFVHRAVRPEAYGGLAHHRLANGVSDYPLHENFLKSEALDRSKAKYGTYLLSQTYPEAAPFHSTYPGGATSVGAVTATILKAFFDESRVIANPVQPDPADPTKLVPYSGPPLTVGGELNKLAVNFGFGRNWAGIHWRSDASASMAIGEEVAIGMLRDERTTLREPFEGFSFTRFDGSRVTI</sequence>
<dbReference type="Proteomes" id="UP000051660">
    <property type="component" value="Unassembled WGS sequence"/>
</dbReference>
<dbReference type="InterPro" id="IPR052559">
    <property type="entry name" value="V-haloperoxidase"/>
</dbReference>
<dbReference type="EMBL" id="LLYB01000070">
    <property type="protein sequence ID" value="KRR23193.1"/>
    <property type="molecule type" value="Genomic_DNA"/>
</dbReference>
<dbReference type="CDD" id="cd03398">
    <property type="entry name" value="PAP2_haloperoxidase"/>
    <property type="match status" value="1"/>
</dbReference>
<proteinExistence type="predicted"/>
<dbReference type="SUPFAM" id="SSF48317">
    <property type="entry name" value="Acid phosphatase/Vanadium-dependent haloperoxidase"/>
    <property type="match status" value="1"/>
</dbReference>
<dbReference type="InterPro" id="IPR036938">
    <property type="entry name" value="PAP2/HPO_sf"/>
</dbReference>
<feature type="region of interest" description="Disordered" evidence="1">
    <location>
        <begin position="1"/>
        <end position="22"/>
    </location>
</feature>
<comment type="caution">
    <text evidence="2">The sequence shown here is derived from an EMBL/GenBank/DDBJ whole genome shotgun (WGS) entry which is preliminary data.</text>
</comment>
<feature type="compositionally biased region" description="Polar residues" evidence="1">
    <location>
        <begin position="7"/>
        <end position="19"/>
    </location>
</feature>
<evidence type="ECO:0000313" key="3">
    <source>
        <dbReference type="Proteomes" id="UP000051660"/>
    </source>
</evidence>
<gene>
    <name evidence="2" type="ORF">CQ14_33620</name>
</gene>
<dbReference type="GO" id="GO:0004601">
    <property type="term" value="F:peroxidase activity"/>
    <property type="evidence" value="ECO:0007669"/>
    <property type="project" value="InterPro"/>
</dbReference>
<organism evidence="2 3">
    <name type="scientific">Bradyrhizobium lablabi</name>
    <dbReference type="NCBI Taxonomy" id="722472"/>
    <lineage>
        <taxon>Bacteria</taxon>
        <taxon>Pseudomonadati</taxon>
        <taxon>Pseudomonadota</taxon>
        <taxon>Alphaproteobacteria</taxon>
        <taxon>Hyphomicrobiales</taxon>
        <taxon>Nitrobacteraceae</taxon>
        <taxon>Bradyrhizobium</taxon>
    </lineage>
</organism>
<dbReference type="Gene3D" id="1.10.606.10">
    <property type="entry name" value="Vanadium-containing Chloroperoxidase, domain 2"/>
    <property type="match status" value="1"/>
</dbReference>
<accession>A0A0R3MSY9</accession>